<organism evidence="3 4">
    <name type="scientific">Flavobacterium fragile</name>
    <dbReference type="NCBI Taxonomy" id="2949085"/>
    <lineage>
        <taxon>Bacteria</taxon>
        <taxon>Pseudomonadati</taxon>
        <taxon>Bacteroidota</taxon>
        <taxon>Flavobacteriia</taxon>
        <taxon>Flavobacteriales</taxon>
        <taxon>Flavobacteriaceae</taxon>
        <taxon>Flavobacterium</taxon>
    </lineage>
</organism>
<comment type="similarity">
    <text evidence="1">Belongs to the deoxyhypusine synthase family.</text>
</comment>
<sequence length="324" mass="36806">MSKGPISQFIEKHYLHFNSAALVDAAKGYEEHLLADGKMMITLAGAMSTAELGKSLAEMIRQDKVHIISCTGANLEEDIMNLVAHNSYKRVPNYRDLSPQEEWDLLENHYNRVTDTCIPEEEAFRRLQQHLYDIWNNADSKGERYFPHEFMYQMINSGVLEQYYEIDPKDSWMVAAAEKNLPIVVPGWEDSTMGNIFSSYCIKGEFKATTMKSGIEYMMWLADWYPKNCAGKGVGFFQIGGGIAGDFPICVVPMLYQDMEMHDIPFWSYFCQISDSTTSYGSYSGAVPNEKITWGKLDITTPKFIVESDATIVAPLIFAYVLGW</sequence>
<dbReference type="RefSeq" id="WP_250582796.1">
    <property type="nucleotide sequence ID" value="NZ_JAMLJN010000010.1"/>
</dbReference>
<dbReference type="InterPro" id="IPR002773">
    <property type="entry name" value="Deoxyhypusine_synthase"/>
</dbReference>
<dbReference type="PANTHER" id="PTHR11703">
    <property type="entry name" value="DEOXYHYPUSINE SYNTHASE"/>
    <property type="match status" value="1"/>
</dbReference>
<proteinExistence type="inferred from homology"/>
<evidence type="ECO:0000313" key="4">
    <source>
        <dbReference type="Proteomes" id="UP001203342"/>
    </source>
</evidence>
<evidence type="ECO:0000313" key="3">
    <source>
        <dbReference type="EMBL" id="MCL9770982.1"/>
    </source>
</evidence>
<evidence type="ECO:0000256" key="2">
    <source>
        <dbReference type="ARBA" id="ARBA00023027"/>
    </source>
</evidence>
<dbReference type="InterPro" id="IPR029035">
    <property type="entry name" value="DHS-like_NAD/FAD-binding_dom"/>
</dbReference>
<keyword evidence="4" id="KW-1185">Reference proteome</keyword>
<accession>A0ABT0TJC4</accession>
<dbReference type="Pfam" id="PF01916">
    <property type="entry name" value="DS"/>
    <property type="match status" value="1"/>
</dbReference>
<dbReference type="PANTHER" id="PTHR11703:SF0">
    <property type="entry name" value="DEOXYHYPUSINE SYNTHASE"/>
    <property type="match status" value="1"/>
</dbReference>
<reference evidence="3 4" key="1">
    <citation type="submission" date="2022-05" db="EMBL/GenBank/DDBJ databases">
        <title>Flavobacterium sp., isolated from activated sludge.</title>
        <authorList>
            <person name="Ran Q."/>
        </authorList>
    </citation>
    <scope>NUCLEOTIDE SEQUENCE [LARGE SCALE GENOMIC DNA]</scope>
    <source>
        <strain evidence="3 4">HXWNR69</strain>
    </source>
</reference>
<dbReference type="InterPro" id="IPR036982">
    <property type="entry name" value="Deoxyhypusine_synthase_sf"/>
</dbReference>
<keyword evidence="2" id="KW-0520">NAD</keyword>
<evidence type="ECO:0000256" key="1">
    <source>
        <dbReference type="ARBA" id="ARBA00009892"/>
    </source>
</evidence>
<dbReference type="Gene3D" id="3.40.910.10">
    <property type="entry name" value="Deoxyhypusine synthase"/>
    <property type="match status" value="1"/>
</dbReference>
<protein>
    <submittedName>
        <fullName evidence="3">Deoxyhypusine synthase family protein</fullName>
    </submittedName>
</protein>
<comment type="caution">
    <text evidence="3">The sequence shown here is derived from an EMBL/GenBank/DDBJ whole genome shotgun (WGS) entry which is preliminary data.</text>
</comment>
<gene>
    <name evidence="3" type="ORF">NAT47_11205</name>
</gene>
<name>A0ABT0TJC4_9FLAO</name>
<dbReference type="EMBL" id="JAMLJN010000010">
    <property type="protein sequence ID" value="MCL9770982.1"/>
    <property type="molecule type" value="Genomic_DNA"/>
</dbReference>
<dbReference type="SUPFAM" id="SSF52467">
    <property type="entry name" value="DHS-like NAD/FAD-binding domain"/>
    <property type="match status" value="1"/>
</dbReference>
<dbReference type="Proteomes" id="UP001203342">
    <property type="component" value="Unassembled WGS sequence"/>
</dbReference>